<feature type="region of interest" description="Disordered" evidence="1">
    <location>
        <begin position="1"/>
        <end position="26"/>
    </location>
</feature>
<dbReference type="AlphaFoldDB" id="A0AAW0DB12"/>
<keyword evidence="2" id="KW-0378">Hydrolase</keyword>
<reference evidence="2 3" key="1">
    <citation type="journal article" date="2024" name="J Genomics">
        <title>Draft genome sequencing and assembly of Favolaschia claudopus CIRM-BRFM 2984 isolated from oak limbs.</title>
        <authorList>
            <person name="Navarro D."/>
            <person name="Drula E."/>
            <person name="Chaduli D."/>
            <person name="Cazenave R."/>
            <person name="Ahrendt S."/>
            <person name="Wang J."/>
            <person name="Lipzen A."/>
            <person name="Daum C."/>
            <person name="Barry K."/>
            <person name="Grigoriev I.V."/>
            <person name="Favel A."/>
            <person name="Rosso M.N."/>
            <person name="Martin F."/>
        </authorList>
    </citation>
    <scope>NUCLEOTIDE SEQUENCE [LARGE SCALE GENOMIC DNA]</scope>
    <source>
        <strain evidence="2 3">CIRM-BRFM 2984</strain>
    </source>
</reference>
<evidence type="ECO:0000313" key="2">
    <source>
        <dbReference type="EMBL" id="KAK7048633.1"/>
    </source>
</evidence>
<sequence length="206" mass="22976">MPTVLRSSYKNRDPRDTHSRNPGRRDNFLWNSDAFICPHDVEGFRRDIRNATAATVAAAPAYDDAEDSVVPEQDSYPADAVRAHEVALMDIARYAKLKGVAKEYEVLDAPRRVIVLDEEAFSFLDDIDSDSEWEDLDAFSDAETSTAIAGPSKTRLGYDEEDDFALAKRLQDEEYARAGVPRPMARRVVSGGERKAYADVLVESNG</sequence>
<accession>A0AAW0DB12</accession>
<keyword evidence="3" id="KW-1185">Reference proteome</keyword>
<dbReference type="EMBL" id="JAWWNJ010000009">
    <property type="protein sequence ID" value="KAK7048633.1"/>
    <property type="molecule type" value="Genomic_DNA"/>
</dbReference>
<protein>
    <submittedName>
        <fullName evidence="2">Peptide hydrolase</fullName>
    </submittedName>
</protein>
<dbReference type="Proteomes" id="UP001362999">
    <property type="component" value="Unassembled WGS sequence"/>
</dbReference>
<evidence type="ECO:0000256" key="1">
    <source>
        <dbReference type="SAM" id="MobiDB-lite"/>
    </source>
</evidence>
<comment type="caution">
    <text evidence="2">The sequence shown here is derived from an EMBL/GenBank/DDBJ whole genome shotgun (WGS) entry which is preliminary data.</text>
</comment>
<gene>
    <name evidence="2" type="ORF">R3P38DRAFT_2870556</name>
</gene>
<evidence type="ECO:0000313" key="3">
    <source>
        <dbReference type="Proteomes" id="UP001362999"/>
    </source>
</evidence>
<name>A0AAW0DB12_9AGAR</name>
<feature type="compositionally biased region" description="Basic and acidic residues" evidence="1">
    <location>
        <begin position="10"/>
        <end position="26"/>
    </location>
</feature>
<proteinExistence type="predicted"/>
<dbReference type="GO" id="GO:0016787">
    <property type="term" value="F:hydrolase activity"/>
    <property type="evidence" value="ECO:0007669"/>
    <property type="project" value="UniProtKB-KW"/>
</dbReference>
<organism evidence="2 3">
    <name type="scientific">Favolaschia claudopus</name>
    <dbReference type="NCBI Taxonomy" id="2862362"/>
    <lineage>
        <taxon>Eukaryota</taxon>
        <taxon>Fungi</taxon>
        <taxon>Dikarya</taxon>
        <taxon>Basidiomycota</taxon>
        <taxon>Agaricomycotina</taxon>
        <taxon>Agaricomycetes</taxon>
        <taxon>Agaricomycetidae</taxon>
        <taxon>Agaricales</taxon>
        <taxon>Marasmiineae</taxon>
        <taxon>Mycenaceae</taxon>
        <taxon>Favolaschia</taxon>
    </lineage>
</organism>